<feature type="transmembrane region" description="Helical" evidence="1">
    <location>
        <begin position="177"/>
        <end position="199"/>
    </location>
</feature>
<feature type="transmembrane region" description="Helical" evidence="1">
    <location>
        <begin position="29"/>
        <end position="52"/>
    </location>
</feature>
<dbReference type="AlphaFoldDB" id="A0A430HWI9"/>
<evidence type="ECO:0000256" key="1">
    <source>
        <dbReference type="SAM" id="Phobius"/>
    </source>
</evidence>
<name>A0A430HWI9_9CORY</name>
<feature type="transmembrane region" description="Helical" evidence="1">
    <location>
        <begin position="118"/>
        <end position="138"/>
    </location>
</feature>
<protein>
    <submittedName>
        <fullName evidence="2">DUF998 domain-containing protein</fullName>
    </submittedName>
</protein>
<proteinExistence type="predicted"/>
<feature type="transmembrane region" description="Helical" evidence="1">
    <location>
        <begin position="87"/>
        <end position="106"/>
    </location>
</feature>
<keyword evidence="1" id="KW-1133">Transmembrane helix</keyword>
<dbReference type="InterPro" id="IPR009339">
    <property type="entry name" value="DUF998"/>
</dbReference>
<feature type="transmembrane region" description="Helical" evidence="1">
    <location>
        <begin position="144"/>
        <end position="165"/>
    </location>
</feature>
<dbReference type="EMBL" id="RXHJ01000014">
    <property type="protein sequence ID" value="RSZ61974.1"/>
    <property type="molecule type" value="Genomic_DNA"/>
</dbReference>
<dbReference type="Proteomes" id="UP000274907">
    <property type="component" value="Unassembled WGS sequence"/>
</dbReference>
<evidence type="ECO:0000313" key="2">
    <source>
        <dbReference type="EMBL" id="RSZ61974.1"/>
    </source>
</evidence>
<dbReference type="Pfam" id="PF06197">
    <property type="entry name" value="DUF998"/>
    <property type="match status" value="1"/>
</dbReference>
<comment type="caution">
    <text evidence="2">The sequence shown here is derived from an EMBL/GenBank/DDBJ whole genome shotgun (WGS) entry which is preliminary data.</text>
</comment>
<feature type="transmembrane region" description="Helical" evidence="1">
    <location>
        <begin position="205"/>
        <end position="223"/>
    </location>
</feature>
<keyword evidence="3" id="KW-1185">Reference proteome</keyword>
<dbReference type="OrthoDB" id="5191116at2"/>
<organism evidence="2 3">
    <name type="scientific">Corynebacterium hylobatis</name>
    <dbReference type="NCBI Taxonomy" id="1859290"/>
    <lineage>
        <taxon>Bacteria</taxon>
        <taxon>Bacillati</taxon>
        <taxon>Actinomycetota</taxon>
        <taxon>Actinomycetes</taxon>
        <taxon>Mycobacteriales</taxon>
        <taxon>Corynebacteriaceae</taxon>
        <taxon>Corynebacterium</taxon>
    </lineage>
</organism>
<sequence>MFCRFRGTGRFGKKTSFGEGVVRVTVRRAALTGFALILLLGILVEIVAARFFSPSYDWIRNTVSDLGVTTCTTLHNYYGAVELCSPAHAWVNASMAVGGLAMIGLATVRVHTAGFDRFAGLSWVVAGVSTLAMALVPQDVSPELHAFVSIPQLVALPLAVFIGSLKYRGVIGGAGRVVGAVGLGAGLWLLLDVSVYTHAGLLERMILWPAFLWAVFVSAFGRLRERRLLAVA</sequence>
<keyword evidence="1" id="KW-0472">Membrane</keyword>
<evidence type="ECO:0000313" key="3">
    <source>
        <dbReference type="Proteomes" id="UP000274907"/>
    </source>
</evidence>
<accession>A0A430HWI9</accession>
<reference evidence="2 3" key="1">
    <citation type="submission" date="2018-12" db="EMBL/GenBank/DDBJ databases">
        <title>YIM 101343 draft genome.</title>
        <authorList>
            <person name="Chen X."/>
        </authorList>
    </citation>
    <scope>NUCLEOTIDE SEQUENCE [LARGE SCALE GENOMIC DNA]</scope>
    <source>
        <strain evidence="2 3">YIM 101343</strain>
    </source>
</reference>
<keyword evidence="1" id="KW-0812">Transmembrane</keyword>
<gene>
    <name evidence="2" type="ORF">EAH68_10900</name>
</gene>